<accession>A0A556CDB2</accession>
<dbReference type="PANTHER" id="PTHR22642:SF20">
    <property type="entry name" value="AMIDOHYDROLASE 3 DOMAIN-CONTAINING PROTEIN"/>
    <property type="match status" value="1"/>
</dbReference>
<protein>
    <submittedName>
        <fullName evidence="3">Amidohydrolase family protein</fullName>
    </submittedName>
</protein>
<dbReference type="Proteomes" id="UP000316406">
    <property type="component" value="Unassembled WGS sequence"/>
</dbReference>
<dbReference type="InterPro" id="IPR033932">
    <property type="entry name" value="YtcJ-like"/>
</dbReference>
<feature type="region of interest" description="Disordered" evidence="1">
    <location>
        <begin position="540"/>
        <end position="564"/>
    </location>
</feature>
<evidence type="ECO:0000313" key="3">
    <source>
        <dbReference type="EMBL" id="TSI15390.1"/>
    </source>
</evidence>
<dbReference type="InterPro" id="IPR013108">
    <property type="entry name" value="Amidohydro_3"/>
</dbReference>
<keyword evidence="4" id="KW-1185">Reference proteome</keyword>
<dbReference type="GO" id="GO:0016810">
    <property type="term" value="F:hydrolase activity, acting on carbon-nitrogen (but not peptide) bonds"/>
    <property type="evidence" value="ECO:0007669"/>
    <property type="project" value="InterPro"/>
</dbReference>
<sequence length="564" mass="60277">MTTVFTNAAVFTGGEHSSIQQAMAVESGRVLAVGDRAAVRSIAGETAQEIDLEGCLVAPGFVEAHTHMLMLGQTLDKVQLRECADLGEIHERLAHRRLEQPDARCILGSGWMFDAIPGGQPTAAMIDEVISDIPVLLDSNDVHSSWVNTAALEAMGIGPQTPNPPGGEIVRDSDGMPTGLLLENAAIEHAWTYLEAVTTDDDRDRFLDSAFSAYLEYGVTAASDMALGEAETATFRRRIDRDGRLPFPVTGYWLLRPSGDPERDLESVRRAAEIRDQIAAASGSEWFRIVGVKFILDGVIDACTAAMREPFADGSHAEPIWSFESAAPVAVAADSYGFDLAMHAIGDHASEIALNLVAECVRANGPRIRAPRIEHLESVTDETIARMAASGVFASLQPVHCDPAIMPNWKAMLGDERAESGFPWHKFRAAGVRIALGTDAPTAPHQAAHNLFIALTARSALSPGPETYHPERAFTAAQAMSSLTLGPARAGGFDDGIGELVPGGRANLVILDVDPFSNDSGRLLHARVRSTIVDGELAWSDADSSGHRSSELSQGLPAHCRASV</sequence>
<dbReference type="InterPro" id="IPR032466">
    <property type="entry name" value="Metal_Hydrolase"/>
</dbReference>
<dbReference type="CDD" id="cd01300">
    <property type="entry name" value="YtcJ_like"/>
    <property type="match status" value="1"/>
</dbReference>
<dbReference type="AlphaFoldDB" id="A0A556CDB2"/>
<dbReference type="InterPro" id="IPR011059">
    <property type="entry name" value="Metal-dep_hydrolase_composite"/>
</dbReference>
<feature type="domain" description="Amidohydrolase 3" evidence="2">
    <location>
        <begin position="48"/>
        <end position="536"/>
    </location>
</feature>
<evidence type="ECO:0000313" key="4">
    <source>
        <dbReference type="Proteomes" id="UP000316406"/>
    </source>
</evidence>
<evidence type="ECO:0000256" key="1">
    <source>
        <dbReference type="SAM" id="MobiDB-lite"/>
    </source>
</evidence>
<dbReference type="OrthoDB" id="3238066at2"/>
<name>A0A556CDB2_BREAU</name>
<proteinExistence type="predicted"/>
<dbReference type="SUPFAM" id="SSF51556">
    <property type="entry name" value="Metallo-dependent hydrolases"/>
    <property type="match status" value="1"/>
</dbReference>
<organism evidence="3 4">
    <name type="scientific">Brevibacterium aurantiacum</name>
    <dbReference type="NCBI Taxonomy" id="273384"/>
    <lineage>
        <taxon>Bacteria</taxon>
        <taxon>Bacillati</taxon>
        <taxon>Actinomycetota</taxon>
        <taxon>Actinomycetes</taxon>
        <taxon>Micrococcales</taxon>
        <taxon>Brevibacteriaceae</taxon>
        <taxon>Brevibacterium</taxon>
    </lineage>
</organism>
<dbReference type="SUPFAM" id="SSF51338">
    <property type="entry name" value="Composite domain of metallo-dependent hydrolases"/>
    <property type="match status" value="1"/>
</dbReference>
<keyword evidence="3" id="KW-0378">Hydrolase</keyword>
<evidence type="ECO:0000259" key="2">
    <source>
        <dbReference type="Pfam" id="PF07969"/>
    </source>
</evidence>
<comment type="caution">
    <text evidence="3">The sequence shown here is derived from an EMBL/GenBank/DDBJ whole genome shotgun (WGS) entry which is preliminary data.</text>
</comment>
<dbReference type="Gene3D" id="3.10.310.70">
    <property type="match status" value="1"/>
</dbReference>
<dbReference type="RefSeq" id="WP_143922686.1">
    <property type="nucleotide sequence ID" value="NZ_VLTK01000006.1"/>
</dbReference>
<dbReference type="Gene3D" id="2.30.40.10">
    <property type="entry name" value="Urease, subunit C, domain 1"/>
    <property type="match status" value="1"/>
</dbReference>
<dbReference type="PANTHER" id="PTHR22642">
    <property type="entry name" value="IMIDAZOLONEPROPIONASE"/>
    <property type="match status" value="1"/>
</dbReference>
<reference evidence="3 4" key="1">
    <citation type="submission" date="2019-07" db="EMBL/GenBank/DDBJ databases">
        <title>Draft genome sequence of Brevibacterium aurantiacum XU54 isolated from Xinjiang China.</title>
        <authorList>
            <person name="Xu X."/>
        </authorList>
    </citation>
    <scope>NUCLEOTIDE SEQUENCE [LARGE SCALE GENOMIC DNA]</scope>
    <source>
        <strain evidence="3 4">XU54</strain>
    </source>
</reference>
<dbReference type="Pfam" id="PF07969">
    <property type="entry name" value="Amidohydro_3"/>
    <property type="match status" value="1"/>
</dbReference>
<gene>
    <name evidence="3" type="ORF">FO013_11485</name>
</gene>
<dbReference type="EMBL" id="VLTK01000006">
    <property type="protein sequence ID" value="TSI15390.1"/>
    <property type="molecule type" value="Genomic_DNA"/>
</dbReference>
<dbReference type="Gene3D" id="3.20.20.140">
    <property type="entry name" value="Metal-dependent hydrolases"/>
    <property type="match status" value="1"/>
</dbReference>